<proteinExistence type="predicted"/>
<dbReference type="PANTHER" id="PTHR12697:SF5">
    <property type="entry name" value="DEOXYHYPUSINE HYDROXYLASE"/>
    <property type="match status" value="1"/>
</dbReference>
<dbReference type="GO" id="GO:0016491">
    <property type="term" value="F:oxidoreductase activity"/>
    <property type="evidence" value="ECO:0007669"/>
    <property type="project" value="TreeGrafter"/>
</dbReference>
<dbReference type="Proteomes" id="UP000054937">
    <property type="component" value="Unassembled WGS sequence"/>
</dbReference>
<dbReference type="SUPFAM" id="SSF48371">
    <property type="entry name" value="ARM repeat"/>
    <property type="match status" value="1"/>
</dbReference>
<dbReference type="EMBL" id="LDAU01000115">
    <property type="protein sequence ID" value="KRX04467.1"/>
    <property type="molecule type" value="Genomic_DNA"/>
</dbReference>
<comment type="caution">
    <text evidence="1">The sequence shown here is derived from an EMBL/GenBank/DDBJ whole genome shotgun (WGS) entry which is preliminary data.</text>
</comment>
<dbReference type="InterPro" id="IPR016024">
    <property type="entry name" value="ARM-type_fold"/>
</dbReference>
<accession>A0A0V0QQ27</accession>
<gene>
    <name evidence="1" type="ORF">PPERSA_06020</name>
</gene>
<dbReference type="PANTHER" id="PTHR12697">
    <property type="entry name" value="PBS LYASE HEAT-LIKE PROTEIN"/>
    <property type="match status" value="1"/>
</dbReference>
<sequence>MQSGNTEQWLNIIKNPNESVTNKYKAIFELRQFENVDGAKKLIEAFGYLKDSELLQHEVSYALGQMKLKNCQEVKEFLTKTLEDESQYPVVRHESGEGLSNYCDHFELLELFKKYLNDPVEEVRDTAILACKKTETYKQLKEKYGTSYNGTSEPAAPFSIQEILELLQSKQIEVQEELQAVQNDKFYSQKSKQEQEKLAEKIVQAMNDNKFDLWESYRALYFMRDFAEKIQSQQIVKLIALQLENKNANNLFLHEVCFVLGQVGHLGQLTEQIVRKVIQDQNANHIVRHEAISAFQAVSSDREYMKQFLEDPAPIVKESAIVAYDMIEYWN</sequence>
<dbReference type="AlphaFoldDB" id="A0A0V0QQ27"/>
<dbReference type="OrthoDB" id="421002at2759"/>
<dbReference type="InterPro" id="IPR011989">
    <property type="entry name" value="ARM-like"/>
</dbReference>
<dbReference type="OMA" id="HGDGPRC"/>
<keyword evidence="2" id="KW-1185">Reference proteome</keyword>
<dbReference type="InParanoid" id="A0A0V0QQ27"/>
<name>A0A0V0QQ27_PSEPJ</name>
<dbReference type="Gene3D" id="1.25.10.10">
    <property type="entry name" value="Leucine-rich Repeat Variant"/>
    <property type="match status" value="1"/>
</dbReference>
<protein>
    <submittedName>
        <fullName evidence="1">Armadillo-type fold</fullName>
    </submittedName>
</protein>
<organism evidence="1 2">
    <name type="scientific">Pseudocohnilembus persalinus</name>
    <name type="common">Ciliate</name>
    <dbReference type="NCBI Taxonomy" id="266149"/>
    <lineage>
        <taxon>Eukaryota</taxon>
        <taxon>Sar</taxon>
        <taxon>Alveolata</taxon>
        <taxon>Ciliophora</taxon>
        <taxon>Intramacronucleata</taxon>
        <taxon>Oligohymenophorea</taxon>
        <taxon>Scuticociliatia</taxon>
        <taxon>Philasterida</taxon>
        <taxon>Pseudocohnilembidae</taxon>
        <taxon>Pseudocohnilembus</taxon>
    </lineage>
</organism>
<evidence type="ECO:0000313" key="2">
    <source>
        <dbReference type="Proteomes" id="UP000054937"/>
    </source>
</evidence>
<evidence type="ECO:0000313" key="1">
    <source>
        <dbReference type="EMBL" id="KRX04467.1"/>
    </source>
</evidence>
<reference evidence="1 2" key="1">
    <citation type="journal article" date="2015" name="Sci. Rep.">
        <title>Genome of the facultative scuticociliatosis pathogen Pseudocohnilembus persalinus provides insight into its virulence through horizontal gene transfer.</title>
        <authorList>
            <person name="Xiong J."/>
            <person name="Wang G."/>
            <person name="Cheng J."/>
            <person name="Tian M."/>
            <person name="Pan X."/>
            <person name="Warren A."/>
            <person name="Jiang C."/>
            <person name="Yuan D."/>
            <person name="Miao W."/>
        </authorList>
    </citation>
    <scope>NUCLEOTIDE SEQUENCE [LARGE SCALE GENOMIC DNA]</scope>
    <source>
        <strain evidence="1">36N120E</strain>
    </source>
</reference>